<dbReference type="KEGG" id="zpl:ZBT109_2592"/>
<reference evidence="2 3" key="1">
    <citation type="submission" date="2018-09" db="EMBL/GenBank/DDBJ databases">
        <title>Zymobacter palmae IAM14233 (=T109) whole genome analysis.</title>
        <authorList>
            <person name="Yanase H."/>
        </authorList>
    </citation>
    <scope>NUCLEOTIDE SEQUENCE [LARGE SCALE GENOMIC DNA]</scope>
    <source>
        <strain evidence="2 3">IAM14233</strain>
    </source>
</reference>
<sequence length="86" mass="8992">MKTALSASGLTLACLMSLPACTNTAPSLAPPVTVTTCAIPEPCVLPAARPKANGDLRRQLDDTLEAWGLCAARVDRVIECLGENQQ</sequence>
<evidence type="ECO:0000313" key="2">
    <source>
        <dbReference type="EMBL" id="BBG31322.1"/>
    </source>
</evidence>
<dbReference type="InterPro" id="IPR047737">
    <property type="entry name" value="LysC"/>
</dbReference>
<proteinExistence type="predicted"/>
<evidence type="ECO:0000313" key="3">
    <source>
        <dbReference type="Proteomes" id="UP000267342"/>
    </source>
</evidence>
<keyword evidence="1" id="KW-0732">Signal</keyword>
<protein>
    <submittedName>
        <fullName evidence="2">Uncharacterized conserved protein</fullName>
    </submittedName>
</protein>
<name>A0A348HI70_9GAMM</name>
<dbReference type="Proteomes" id="UP000267342">
    <property type="component" value="Chromosome"/>
</dbReference>
<dbReference type="Pfam" id="PF23793">
    <property type="entry name" value="LysC"/>
    <property type="match status" value="1"/>
</dbReference>
<keyword evidence="3" id="KW-1185">Reference proteome</keyword>
<dbReference type="InterPro" id="IPR058979">
    <property type="entry name" value="LysC-like"/>
</dbReference>
<dbReference type="EMBL" id="AP018933">
    <property type="protein sequence ID" value="BBG31322.1"/>
    <property type="molecule type" value="Genomic_DNA"/>
</dbReference>
<evidence type="ECO:0000256" key="1">
    <source>
        <dbReference type="SAM" id="SignalP"/>
    </source>
</evidence>
<feature type="signal peptide" evidence="1">
    <location>
        <begin position="1"/>
        <end position="22"/>
    </location>
</feature>
<dbReference type="AlphaFoldDB" id="A0A348HI70"/>
<accession>A0A348HI70</accession>
<feature type="chain" id="PRO_5016824487" evidence="1">
    <location>
        <begin position="23"/>
        <end position="86"/>
    </location>
</feature>
<gene>
    <name evidence="2" type="ORF">ZBT109_2592</name>
</gene>
<organism evidence="2 3">
    <name type="scientific">Zymobacter palmae</name>
    <dbReference type="NCBI Taxonomy" id="33074"/>
    <lineage>
        <taxon>Bacteria</taxon>
        <taxon>Pseudomonadati</taxon>
        <taxon>Pseudomonadota</taxon>
        <taxon>Gammaproteobacteria</taxon>
        <taxon>Oceanospirillales</taxon>
        <taxon>Halomonadaceae</taxon>
        <taxon>Zymobacter group</taxon>
        <taxon>Zymobacter</taxon>
    </lineage>
</organism>
<dbReference type="NCBIfam" id="NF038368">
    <property type="entry name" value="P2_Rz1"/>
    <property type="match status" value="1"/>
</dbReference>